<evidence type="ECO:0000313" key="2">
    <source>
        <dbReference type="Proteomes" id="UP001146793"/>
    </source>
</evidence>
<dbReference type="AlphaFoldDB" id="A0AAV7ZYX3"/>
<dbReference type="Proteomes" id="UP001146793">
    <property type="component" value="Unassembled WGS sequence"/>
</dbReference>
<protein>
    <submittedName>
        <fullName evidence="1">Uncharacterized protein</fullName>
    </submittedName>
</protein>
<comment type="caution">
    <text evidence="1">The sequence shown here is derived from an EMBL/GenBank/DDBJ whole genome shotgun (WGS) entry which is preliminary data.</text>
</comment>
<gene>
    <name evidence="1" type="ORF">M0812_07412</name>
</gene>
<name>A0AAV7ZYX3_9EUKA</name>
<accession>A0AAV7ZYX3</accession>
<reference evidence="1" key="1">
    <citation type="submission" date="2022-08" db="EMBL/GenBank/DDBJ databases">
        <title>Novel sulphate-reducing endosymbionts in the free-living metamonad Anaeramoeba.</title>
        <authorList>
            <person name="Jerlstrom-Hultqvist J."/>
            <person name="Cepicka I."/>
            <person name="Gallot-Lavallee L."/>
            <person name="Salas-Leiva D."/>
            <person name="Curtis B.A."/>
            <person name="Zahonova K."/>
            <person name="Pipaliya S."/>
            <person name="Dacks J."/>
            <person name="Roger A.J."/>
        </authorList>
    </citation>
    <scope>NUCLEOTIDE SEQUENCE</scope>
    <source>
        <strain evidence="1">Busselton2</strain>
    </source>
</reference>
<proteinExistence type="predicted"/>
<organism evidence="1 2">
    <name type="scientific">Anaeramoeba flamelloides</name>
    <dbReference type="NCBI Taxonomy" id="1746091"/>
    <lineage>
        <taxon>Eukaryota</taxon>
        <taxon>Metamonada</taxon>
        <taxon>Anaeramoebidae</taxon>
        <taxon>Anaeramoeba</taxon>
    </lineage>
</organism>
<evidence type="ECO:0000313" key="1">
    <source>
        <dbReference type="EMBL" id="KAJ3447188.1"/>
    </source>
</evidence>
<sequence>MTDLKFKRFRHSNVFRSKITETNLDITLDHVLSGNLCVNKLCSVGRLSMFRSLQTQSTQLKKFRTIGTSNVKQTKNRIQNKTSVEKVALQGLCLLKDRLFIPDLYSRKSTNGIRSVRKRSYNEQMQYKPVQVESKIVQTQLELELEKPIDKNGSIYIKGTQNFSFACPSTYPIKQNN</sequence>
<dbReference type="EMBL" id="JANTQA010000016">
    <property type="protein sequence ID" value="KAJ3447188.1"/>
    <property type="molecule type" value="Genomic_DNA"/>
</dbReference>